<dbReference type="SUPFAM" id="SSF56601">
    <property type="entry name" value="beta-lactamase/transpeptidase-like"/>
    <property type="match status" value="1"/>
</dbReference>
<dbReference type="Pfam" id="PF00144">
    <property type="entry name" value="Beta-lactamase"/>
    <property type="match status" value="1"/>
</dbReference>
<feature type="signal peptide" evidence="1">
    <location>
        <begin position="1"/>
        <end position="27"/>
    </location>
</feature>
<gene>
    <name evidence="3" type="ORF">KEC16_04960</name>
</gene>
<protein>
    <submittedName>
        <fullName evidence="3">Beta-lactamase family protein</fullName>
    </submittedName>
</protein>
<dbReference type="Proteomes" id="UP000680714">
    <property type="component" value="Unassembled WGS sequence"/>
</dbReference>
<dbReference type="EMBL" id="JAGTUF010000002">
    <property type="protein sequence ID" value="MBR9971059.1"/>
    <property type="molecule type" value="Genomic_DNA"/>
</dbReference>
<name>A0ABS5I9Q9_9PROT</name>
<evidence type="ECO:0000313" key="4">
    <source>
        <dbReference type="Proteomes" id="UP000680714"/>
    </source>
</evidence>
<evidence type="ECO:0000256" key="1">
    <source>
        <dbReference type="SAM" id="SignalP"/>
    </source>
</evidence>
<dbReference type="PANTHER" id="PTHR46825:SF9">
    <property type="entry name" value="BETA-LACTAMASE-RELATED DOMAIN-CONTAINING PROTEIN"/>
    <property type="match status" value="1"/>
</dbReference>
<keyword evidence="4" id="KW-1185">Reference proteome</keyword>
<reference evidence="3 4" key="1">
    <citation type="submission" date="2021-04" db="EMBL/GenBank/DDBJ databases">
        <title>Magnetospirillum sulfuroxidans sp. nov., a facultative chemolithoautotrophic sulfur-oxidizing alphaproteobacterium isolated from freshwater sediment and proposals for Paramagetospirillum gen. nov., and Magnetospirillaceae fam. nov.</title>
        <authorList>
            <person name="Koziaeva V."/>
            <person name="Geelhoed J.S."/>
            <person name="Sorokin D.Y."/>
            <person name="Grouzdev D.S."/>
        </authorList>
    </citation>
    <scope>NUCLEOTIDE SEQUENCE [LARGE SCALE GENOMIC DNA]</scope>
    <source>
        <strain evidence="3 4">J10</strain>
    </source>
</reference>
<dbReference type="PANTHER" id="PTHR46825">
    <property type="entry name" value="D-ALANYL-D-ALANINE-CARBOXYPEPTIDASE/ENDOPEPTIDASE AMPH"/>
    <property type="match status" value="1"/>
</dbReference>
<feature type="domain" description="Beta-lactamase-related" evidence="2">
    <location>
        <begin position="33"/>
        <end position="346"/>
    </location>
</feature>
<organism evidence="3 4">
    <name type="scientific">Magnetospirillum sulfuroxidans</name>
    <dbReference type="NCBI Taxonomy" id="611300"/>
    <lineage>
        <taxon>Bacteria</taxon>
        <taxon>Pseudomonadati</taxon>
        <taxon>Pseudomonadota</taxon>
        <taxon>Alphaproteobacteria</taxon>
        <taxon>Rhodospirillales</taxon>
        <taxon>Rhodospirillaceae</taxon>
        <taxon>Magnetospirillum</taxon>
    </lineage>
</organism>
<proteinExistence type="predicted"/>
<dbReference type="InterPro" id="IPR012338">
    <property type="entry name" value="Beta-lactam/transpept-like"/>
</dbReference>
<evidence type="ECO:0000313" key="3">
    <source>
        <dbReference type="EMBL" id="MBR9971059.1"/>
    </source>
</evidence>
<dbReference type="RefSeq" id="WP_211546565.1">
    <property type="nucleotide sequence ID" value="NZ_JAGTUF010000002.1"/>
</dbReference>
<dbReference type="InterPro" id="IPR050491">
    <property type="entry name" value="AmpC-like"/>
</dbReference>
<dbReference type="InterPro" id="IPR001466">
    <property type="entry name" value="Beta-lactam-related"/>
</dbReference>
<dbReference type="Gene3D" id="3.40.710.10">
    <property type="entry name" value="DD-peptidase/beta-lactamase superfamily"/>
    <property type="match status" value="1"/>
</dbReference>
<sequence length="369" mass="39253">MAFWRSVLTMSAGVLAHAVALAGTASAGDSLQSILQTYLAQEELAGGILLVSTPDRREVVVAGIADSATGARVSPGSRFYVASVGKMAVATATLQLVDEGVLKLDAPILPLVGGVPDLPRLPNAGKARLQQLLDHSSGIPDYLTDTFSDAFHAKPKTLTPAFALPFAYGERATGRPGQAHEYSNSNYVLLGDIIATADATSLDAALRRRILDRAEMTDTTVGAKSGDHRLAHGYADLNDDGAEEDVSQYAWNSPLGDGPLVTTAADLEHFLFALFRDGKLLAPAMLRRMTAPSAQEEGYGLGVELGKDRWGKWYGHTGVDDGFEAEIRYYPDRKTALVFMTNGNSISDESIIDTVVTALFVGPKSGKKN</sequence>
<feature type="chain" id="PRO_5047526981" evidence="1">
    <location>
        <begin position="28"/>
        <end position="369"/>
    </location>
</feature>
<keyword evidence="1" id="KW-0732">Signal</keyword>
<comment type="caution">
    <text evidence="3">The sequence shown here is derived from an EMBL/GenBank/DDBJ whole genome shotgun (WGS) entry which is preliminary data.</text>
</comment>
<evidence type="ECO:0000259" key="2">
    <source>
        <dbReference type="Pfam" id="PF00144"/>
    </source>
</evidence>
<accession>A0ABS5I9Q9</accession>